<dbReference type="GO" id="GO:0030246">
    <property type="term" value="F:carbohydrate binding"/>
    <property type="evidence" value="ECO:0007669"/>
    <property type="project" value="InterPro"/>
</dbReference>
<dbReference type="CDD" id="cd09269">
    <property type="entry name" value="deoxyribose_mutarotase"/>
    <property type="match status" value="1"/>
</dbReference>
<proteinExistence type="predicted"/>
<evidence type="ECO:0000313" key="1">
    <source>
        <dbReference type="EMBL" id="KHJ68877.1"/>
    </source>
</evidence>
<dbReference type="Gene3D" id="2.70.98.10">
    <property type="match status" value="1"/>
</dbReference>
<dbReference type="SUPFAM" id="SSF74650">
    <property type="entry name" value="Galactose mutarotase-like"/>
    <property type="match status" value="1"/>
</dbReference>
<dbReference type="GO" id="GO:0005975">
    <property type="term" value="P:carbohydrate metabolic process"/>
    <property type="evidence" value="ECO:0007669"/>
    <property type="project" value="InterPro"/>
</dbReference>
<dbReference type="InterPro" id="IPR027839">
    <property type="entry name" value="DUF4432"/>
</dbReference>
<gene>
    <name evidence="1" type="ORF">QU24_06965</name>
</gene>
<evidence type="ECO:0000313" key="2">
    <source>
        <dbReference type="Proteomes" id="UP000030853"/>
    </source>
</evidence>
<name>A0A0B1RCC7_9GAMM</name>
<dbReference type="Pfam" id="PF14486">
    <property type="entry name" value="DUF4432"/>
    <property type="match status" value="1"/>
</dbReference>
<reference evidence="1 2" key="1">
    <citation type="submission" date="2014-11" db="EMBL/GenBank/DDBJ databases">
        <title>Genome sequencing of Pantoea rodasii ND03.</title>
        <authorList>
            <person name="Muhamad Yunos N.Y."/>
            <person name="Chan K.-G."/>
        </authorList>
    </citation>
    <scope>NUCLEOTIDE SEQUENCE [LARGE SCALE GENOMIC DNA]</scope>
    <source>
        <strain evidence="1 2">ND03</strain>
    </source>
</reference>
<dbReference type="RefSeq" id="WP_039329507.1">
    <property type="nucleotide sequence ID" value="NZ_JTJJ01000027.1"/>
</dbReference>
<dbReference type="Proteomes" id="UP000030853">
    <property type="component" value="Unassembled WGS sequence"/>
</dbReference>
<accession>A0A0B1RCC7</accession>
<organism evidence="1 2">
    <name type="scientific">Pantoea rodasii</name>
    <dbReference type="NCBI Taxonomy" id="1076549"/>
    <lineage>
        <taxon>Bacteria</taxon>
        <taxon>Pseudomonadati</taxon>
        <taxon>Pseudomonadota</taxon>
        <taxon>Gammaproteobacteria</taxon>
        <taxon>Enterobacterales</taxon>
        <taxon>Erwiniaceae</taxon>
        <taxon>Pantoea</taxon>
    </lineage>
</organism>
<dbReference type="InterPro" id="IPR014718">
    <property type="entry name" value="GH-type_carb-bd"/>
</dbReference>
<dbReference type="InterPro" id="IPR011013">
    <property type="entry name" value="Gal_mutarotase_sf_dom"/>
</dbReference>
<dbReference type="AlphaFoldDB" id="A0A0B1RCC7"/>
<sequence>MKTRLPLRREQFHETPSTLLHNATFHVELFRYPAGVEAVRISNLRGTVIVLPFYGQMVWDASFDGHSLTMGHSFKQPLLGSSIIDTYGCFAFHSGLLANGCPAPEDDHPLHGEMACARMDSAWIVLEQDRVSLEGETEYVKGFGHHYLASPAVRLHADTPRLQIEMNVTNLAGAPMPLQYMCHLNSAWLANGRFKQSIPQDAFQLRTSIPAHVKPTPQWSAYTDQLARDPQAFQQLGQPEMCDPEIVFFADNLPQYGNEVQFELHAPEGFALMTRFDSRQFPHATRWMLYNHDQQVAAYVLPSTCRPEGFKAAQRAGTLIELAPGEKRHFSVETGIL</sequence>
<comment type="caution">
    <text evidence="1">The sequence shown here is derived from an EMBL/GenBank/DDBJ whole genome shotgun (WGS) entry which is preliminary data.</text>
</comment>
<dbReference type="EMBL" id="JTJJ01000027">
    <property type="protein sequence ID" value="KHJ68877.1"/>
    <property type="molecule type" value="Genomic_DNA"/>
</dbReference>
<dbReference type="GO" id="GO:0003824">
    <property type="term" value="F:catalytic activity"/>
    <property type="evidence" value="ECO:0007669"/>
    <property type="project" value="InterPro"/>
</dbReference>
<protein>
    <submittedName>
        <fullName evidence="1">Deoxyribose mutarotase</fullName>
    </submittedName>
</protein>